<evidence type="ECO:0000313" key="1">
    <source>
        <dbReference type="EMBL" id="SUB61036.1"/>
    </source>
</evidence>
<reference evidence="1 2" key="1">
    <citation type="submission" date="2018-06" db="EMBL/GenBank/DDBJ databases">
        <authorList>
            <consortium name="Pathogen Informatics"/>
            <person name="Doyle S."/>
        </authorList>
    </citation>
    <scope>NUCLEOTIDE SEQUENCE [LARGE SCALE GENOMIC DNA]</scope>
    <source>
        <strain evidence="1 2">NCTC11460</strain>
    </source>
</reference>
<dbReference type="AlphaFoldDB" id="A0A379CH16"/>
<dbReference type="InterPro" id="IPR038667">
    <property type="entry name" value="XkdH-like_sf"/>
</dbReference>
<proteinExistence type="predicted"/>
<organism evidence="1 2">
    <name type="scientific">Peptostreptococcus anaerobius</name>
    <dbReference type="NCBI Taxonomy" id="1261"/>
    <lineage>
        <taxon>Bacteria</taxon>
        <taxon>Bacillati</taxon>
        <taxon>Bacillota</taxon>
        <taxon>Clostridia</taxon>
        <taxon>Peptostreptococcales</taxon>
        <taxon>Peptostreptococcaceae</taxon>
        <taxon>Peptostreptococcus</taxon>
    </lineage>
</organism>
<dbReference type="Proteomes" id="UP000255101">
    <property type="component" value="Unassembled WGS sequence"/>
</dbReference>
<name>A0A379CH16_9FIRM</name>
<evidence type="ECO:0000313" key="2">
    <source>
        <dbReference type="Proteomes" id="UP000255101"/>
    </source>
</evidence>
<protein>
    <recommendedName>
        <fullName evidence="3">Head-tail adaptor protein</fullName>
    </recommendedName>
</protein>
<dbReference type="Gene3D" id="2.40.10.370">
    <property type="entry name" value="Protein of unknown function DUF3599"/>
    <property type="match status" value="1"/>
</dbReference>
<accession>A0A379CH16</accession>
<sequence>MSSWEADLFALTYEDRMSVKRHVEKTDEETGISNFNESIPVLDNIPCALSQKNEPTIGGDFPSIISTHRIFARPENDIKAGDLISVKRFSRVYEFVASEPFYYVSHVEIPVEKKERL</sequence>
<gene>
    <name evidence="1" type="ORF">NCTC11460_00953</name>
</gene>
<evidence type="ECO:0008006" key="3">
    <source>
        <dbReference type="Google" id="ProtNLM"/>
    </source>
</evidence>
<dbReference type="RefSeq" id="WP_002845622.1">
    <property type="nucleotide sequence ID" value="NZ_FOVA01000002.1"/>
</dbReference>
<dbReference type="EMBL" id="UGTB01000004">
    <property type="protein sequence ID" value="SUB61036.1"/>
    <property type="molecule type" value="Genomic_DNA"/>
</dbReference>